<name>M1DLP1_SOLTU</name>
<dbReference type="PaxDb" id="4113-PGSC0003DMT400091001"/>
<feature type="compositionally biased region" description="Basic and acidic residues" evidence="1">
    <location>
        <begin position="89"/>
        <end position="101"/>
    </location>
</feature>
<dbReference type="Proteomes" id="UP000011115">
    <property type="component" value="Unassembled WGS sequence"/>
</dbReference>
<dbReference type="AlphaFoldDB" id="M1DLP1"/>
<reference evidence="3" key="1">
    <citation type="journal article" date="2011" name="Nature">
        <title>Genome sequence and analysis of the tuber crop potato.</title>
        <authorList>
            <consortium name="The Potato Genome Sequencing Consortium"/>
        </authorList>
    </citation>
    <scope>NUCLEOTIDE SEQUENCE [LARGE SCALE GENOMIC DNA]</scope>
    <source>
        <strain evidence="3">cv. DM1-3 516 R44</strain>
    </source>
</reference>
<organism evidence="2 3">
    <name type="scientific">Solanum tuberosum</name>
    <name type="common">Potato</name>
    <dbReference type="NCBI Taxonomy" id="4113"/>
    <lineage>
        <taxon>Eukaryota</taxon>
        <taxon>Viridiplantae</taxon>
        <taxon>Streptophyta</taxon>
        <taxon>Embryophyta</taxon>
        <taxon>Tracheophyta</taxon>
        <taxon>Spermatophyta</taxon>
        <taxon>Magnoliopsida</taxon>
        <taxon>eudicotyledons</taxon>
        <taxon>Gunneridae</taxon>
        <taxon>Pentapetalae</taxon>
        <taxon>asterids</taxon>
        <taxon>lamiids</taxon>
        <taxon>Solanales</taxon>
        <taxon>Solanaceae</taxon>
        <taxon>Solanoideae</taxon>
        <taxon>Solaneae</taxon>
        <taxon>Solanum</taxon>
    </lineage>
</organism>
<evidence type="ECO:0000313" key="3">
    <source>
        <dbReference type="Proteomes" id="UP000011115"/>
    </source>
</evidence>
<protein>
    <submittedName>
        <fullName evidence="2">Uncharacterized protein</fullName>
    </submittedName>
</protein>
<evidence type="ECO:0000313" key="2">
    <source>
        <dbReference type="EnsemblPlants" id="PGSC0003DMT400091001"/>
    </source>
</evidence>
<dbReference type="Gramene" id="PGSC0003DMT400091001">
    <property type="protein sequence ID" value="PGSC0003DMT400091001"/>
    <property type="gene ID" value="PGSC0003DMG400040572"/>
</dbReference>
<keyword evidence="3" id="KW-1185">Reference proteome</keyword>
<sequence length="118" mass="12776">MAEASSTKELASTDLNVGKVMENLTDEVLNNATNLINESIAELGKQLSQNRGVTTAPIADLGQKLIATGDGEVAEHFELCKANFVGWGNDEKGRLTTDKYTDLQAQKYGNEEDNEAEN</sequence>
<feature type="region of interest" description="Disordered" evidence="1">
    <location>
        <begin position="89"/>
        <end position="118"/>
    </location>
</feature>
<proteinExistence type="predicted"/>
<dbReference type="HOGENOM" id="CLU_2077270_0_0_1"/>
<reference evidence="2" key="2">
    <citation type="submission" date="2015-06" db="UniProtKB">
        <authorList>
            <consortium name="EnsemblPlants"/>
        </authorList>
    </citation>
    <scope>IDENTIFICATION</scope>
    <source>
        <strain evidence="2">DM1-3 516 R44</strain>
    </source>
</reference>
<dbReference type="InParanoid" id="M1DLP1"/>
<dbReference type="EnsemblPlants" id="PGSC0003DMT400091001">
    <property type="protein sequence ID" value="PGSC0003DMT400091001"/>
    <property type="gene ID" value="PGSC0003DMG400040572"/>
</dbReference>
<evidence type="ECO:0000256" key="1">
    <source>
        <dbReference type="SAM" id="MobiDB-lite"/>
    </source>
</evidence>
<accession>M1DLP1</accession>